<dbReference type="InterPro" id="IPR011910">
    <property type="entry name" value="RfaF"/>
</dbReference>
<dbReference type="Gene3D" id="3.40.50.2000">
    <property type="entry name" value="Glycogen Phosphorylase B"/>
    <property type="match status" value="2"/>
</dbReference>
<dbReference type="InterPro" id="IPR051199">
    <property type="entry name" value="LPS_LOS_Heptosyltrfase"/>
</dbReference>
<keyword evidence="1" id="KW-0328">Glycosyltransferase</keyword>
<dbReference type="EC" id="2.4.99.24" evidence="4"/>
<dbReference type="PANTHER" id="PTHR30160">
    <property type="entry name" value="TETRAACYLDISACCHARIDE 4'-KINASE-RELATED"/>
    <property type="match status" value="1"/>
</dbReference>
<keyword evidence="2 6" id="KW-0808">Transferase</keyword>
<dbReference type="NCBIfam" id="TIGR02195">
    <property type="entry name" value="heptsyl_trn_II"/>
    <property type="match status" value="1"/>
</dbReference>
<comment type="catalytic activity">
    <reaction evidence="5">
        <text>an L-alpha-D-Hep-(1-&gt;5)-[alpha-Kdo-(2-&gt;4)]-alpha-Kdo-(2-&gt;6)-lipid A + ADP-L-glycero-beta-D-manno-heptose = an L-alpha-D-Hep-(1-&gt;3)-L-alpha-D-Hep-(1-&gt;5)-[alpha-Kdo-(2-&gt;4)]-alpha-Kdo-(2-&gt;6)-lipid A + ADP + H(+)</text>
        <dbReference type="Rhea" id="RHEA:74071"/>
        <dbReference type="ChEBI" id="CHEBI:15378"/>
        <dbReference type="ChEBI" id="CHEBI:61506"/>
        <dbReference type="ChEBI" id="CHEBI:193068"/>
        <dbReference type="ChEBI" id="CHEBI:193069"/>
        <dbReference type="ChEBI" id="CHEBI:456216"/>
        <dbReference type="EC" id="2.4.99.24"/>
    </reaction>
</comment>
<dbReference type="EMBL" id="MDLC01000010">
    <property type="protein sequence ID" value="ODS24351.1"/>
    <property type="molecule type" value="Genomic_DNA"/>
</dbReference>
<evidence type="ECO:0000256" key="3">
    <source>
        <dbReference type="ARBA" id="ARBA00043995"/>
    </source>
</evidence>
<proteinExistence type="inferred from homology"/>
<comment type="similarity">
    <text evidence="3">Belongs to the glycosyltransferase 9 family.</text>
</comment>
<dbReference type="GO" id="GO:0009244">
    <property type="term" value="P:lipopolysaccharide core region biosynthetic process"/>
    <property type="evidence" value="ECO:0007669"/>
    <property type="project" value="TreeGrafter"/>
</dbReference>
<evidence type="ECO:0000256" key="1">
    <source>
        <dbReference type="ARBA" id="ARBA00022676"/>
    </source>
</evidence>
<dbReference type="GO" id="GO:0008713">
    <property type="term" value="F:ADP-heptose-lipopolysaccharide heptosyltransferase activity"/>
    <property type="evidence" value="ECO:0007669"/>
    <property type="project" value="UniProtKB-EC"/>
</dbReference>
<dbReference type="Pfam" id="PF01075">
    <property type="entry name" value="Glyco_transf_9"/>
    <property type="match status" value="1"/>
</dbReference>
<organism evidence="6 7">
    <name type="scientific">Candidatus Endobugula sertula</name>
    <name type="common">Bugula neritina bacterial symbiont</name>
    <dbReference type="NCBI Taxonomy" id="62101"/>
    <lineage>
        <taxon>Bacteria</taxon>
        <taxon>Pseudomonadati</taxon>
        <taxon>Pseudomonadota</taxon>
        <taxon>Gammaproteobacteria</taxon>
        <taxon>Cellvibrionales</taxon>
        <taxon>Cellvibrionaceae</taxon>
        <taxon>Candidatus Endobugula</taxon>
    </lineage>
</organism>
<comment type="caution">
    <text evidence="6">The sequence shown here is derived from an EMBL/GenBank/DDBJ whole genome shotgun (WGS) entry which is preliminary data.</text>
</comment>
<protein>
    <recommendedName>
        <fullName evidence="4">lipopolysaccharide heptosyltransferase II</fullName>
        <ecNumber evidence="4">2.4.99.24</ecNumber>
    </recommendedName>
</protein>
<evidence type="ECO:0000256" key="4">
    <source>
        <dbReference type="ARBA" id="ARBA00044042"/>
    </source>
</evidence>
<evidence type="ECO:0000256" key="2">
    <source>
        <dbReference type="ARBA" id="ARBA00022679"/>
    </source>
</evidence>
<reference evidence="6 7" key="1">
    <citation type="journal article" date="2016" name="Appl. Environ. Microbiol.">
        <title>Lack of Overt Genome Reduction in the Bryostatin-Producing Bryozoan Symbiont "Candidatus Endobugula sertula".</title>
        <authorList>
            <person name="Miller I.J."/>
            <person name="Vanee N."/>
            <person name="Fong S.S."/>
            <person name="Lim-Fong G.E."/>
            <person name="Kwan J.C."/>
        </authorList>
    </citation>
    <scope>NUCLEOTIDE SEQUENCE [LARGE SCALE GENOMIC DNA]</scope>
    <source>
        <strain evidence="6">AB1-4</strain>
    </source>
</reference>
<accession>A0A1D2QRY5</accession>
<dbReference type="FunFam" id="3.40.50.2000:FF:000023">
    <property type="entry name" value="ADP-heptose--LPS heptosyltransferase II"/>
    <property type="match status" value="1"/>
</dbReference>
<dbReference type="GO" id="GO:0005829">
    <property type="term" value="C:cytosol"/>
    <property type="evidence" value="ECO:0007669"/>
    <property type="project" value="TreeGrafter"/>
</dbReference>
<sequence length="354" mass="39120">MSPNAFANTPSKPSSKILIIGPSWVGDMVMAQSLFMTLKQQNPNVIIDVLTPEWSVPILERMPEVNKAIVMSLGHGRFDLKTRKLLGRELQKAHYSQSIILPNSWKSALIPWFANIPVRTGWKGEVRYFLLNDLRILNKQALPLMVQRFVSLAYDKSESYKEKNITASACPTPTIIANQNNIPYLLTKHNLATDKPVLLLCPGAEFGPAKQWPAKHYSAVAIAMIRHGWQVWIMGSAADKAIADDITSTVKNRDISNLCGETSLEEAVDLMSLASHVVSNDSGLMHIASALNRPLIALYGATSPKFTPPLSRTADVLSIEVDCGPCFKRQCPEKHHACMQNLTPDKVIAILSSQ</sequence>
<name>A0A1D2QRY5_9GAMM</name>
<dbReference type="STRING" id="62101.AB835_04085"/>
<gene>
    <name evidence="6" type="ORF">AB835_04085</name>
</gene>
<dbReference type="Proteomes" id="UP000242502">
    <property type="component" value="Unassembled WGS sequence"/>
</dbReference>
<dbReference type="SUPFAM" id="SSF53756">
    <property type="entry name" value="UDP-Glycosyltransferase/glycogen phosphorylase"/>
    <property type="match status" value="1"/>
</dbReference>
<dbReference type="AlphaFoldDB" id="A0A1D2QRY5"/>
<evidence type="ECO:0000256" key="5">
    <source>
        <dbReference type="ARBA" id="ARBA00047503"/>
    </source>
</evidence>
<dbReference type="PANTHER" id="PTHR30160:SF7">
    <property type="entry name" value="ADP-HEPTOSE--LPS HEPTOSYLTRANSFERASE 2"/>
    <property type="match status" value="1"/>
</dbReference>
<evidence type="ECO:0000313" key="6">
    <source>
        <dbReference type="EMBL" id="ODS24351.1"/>
    </source>
</evidence>
<evidence type="ECO:0000313" key="7">
    <source>
        <dbReference type="Proteomes" id="UP000242502"/>
    </source>
</evidence>
<dbReference type="InterPro" id="IPR002201">
    <property type="entry name" value="Glyco_trans_9"/>
</dbReference>
<dbReference type="CDD" id="cd03789">
    <property type="entry name" value="GT9_LPS_heptosyltransferase"/>
    <property type="match status" value="1"/>
</dbReference>